<keyword evidence="1" id="KW-0812">Transmembrane</keyword>
<dbReference type="InterPro" id="IPR002656">
    <property type="entry name" value="Acyl_transf_3_dom"/>
</dbReference>
<dbReference type="KEGG" id="dsf:UWK_01965"/>
<feature type="transmembrane region" description="Helical" evidence="1">
    <location>
        <begin position="70"/>
        <end position="87"/>
    </location>
</feature>
<dbReference type="GO" id="GO:0016747">
    <property type="term" value="F:acyltransferase activity, transferring groups other than amino-acyl groups"/>
    <property type="evidence" value="ECO:0007669"/>
    <property type="project" value="InterPro"/>
</dbReference>
<feature type="transmembrane region" description="Helical" evidence="1">
    <location>
        <begin position="12"/>
        <end position="30"/>
    </location>
</feature>
<feature type="transmembrane region" description="Helical" evidence="1">
    <location>
        <begin position="112"/>
        <end position="131"/>
    </location>
</feature>
<feature type="transmembrane region" description="Helical" evidence="1">
    <location>
        <begin position="243"/>
        <end position="264"/>
    </location>
</feature>
<dbReference type="OrthoDB" id="9814956at2"/>
<feature type="transmembrane region" description="Helical" evidence="1">
    <location>
        <begin position="271"/>
        <end position="290"/>
    </location>
</feature>
<dbReference type="AlphaFoldDB" id="M1PFS3"/>
<organism evidence="3 4">
    <name type="scientific">Desulfocapsa sulfexigens (strain DSM 10523 / SB164P1)</name>
    <dbReference type="NCBI Taxonomy" id="1167006"/>
    <lineage>
        <taxon>Bacteria</taxon>
        <taxon>Pseudomonadati</taxon>
        <taxon>Thermodesulfobacteriota</taxon>
        <taxon>Desulfobulbia</taxon>
        <taxon>Desulfobulbales</taxon>
        <taxon>Desulfocapsaceae</taxon>
        <taxon>Desulfocapsa</taxon>
    </lineage>
</organism>
<dbReference type="InterPro" id="IPR052734">
    <property type="entry name" value="Nod_factor_acetyltransferase"/>
</dbReference>
<name>M1PFS3_DESSD</name>
<dbReference type="eggNOG" id="COG3594">
    <property type="taxonomic scope" value="Bacteria"/>
</dbReference>
<reference evidence="4" key="1">
    <citation type="journal article" date="2013" name="Stand. Genomic Sci.">
        <title>Complete genome sequence of Desulfocapsa sulfexigens, a marine deltaproteobacterium specialized in disproportionating inorganic sulfur compounds.</title>
        <authorList>
            <person name="Finster K.W."/>
            <person name="Kjeldsen K.U."/>
            <person name="Kube M."/>
            <person name="Reinhardt R."/>
            <person name="Mussmann M."/>
            <person name="Amann R."/>
            <person name="Schreiber L."/>
        </authorList>
    </citation>
    <scope>NUCLEOTIDE SEQUENCE [LARGE SCALE GENOMIC DNA]</scope>
    <source>
        <strain evidence="4">DSM 10523 / SB164P1</strain>
    </source>
</reference>
<sequence>MTNRVVHVDIAKGISIILVALFHSKIYPFAPDCMNAMGLFRMPLFFFLSGVFFNASMGANVFLWKKSDALLKPYFATLLVVFVFAVLHREEHLIRQLIGIFYGNGVTIPPRWVPMWFLTHLFLIYAFTYFIFRITNVQSKNVFFKYILILILMVIGTQWIDVFWNLEITLFGTEIIMPGLPFGIDIVLVSASFFISGAFLREKVIHFIPNVYLLICSVLMFLLVTMFTDAHMDLNRRVYSNPFFTTAGSMAGIYAVICIAYYLSKTKKIRNIFLTFGQASLFVLIFHVFIGSNVYGYLMGLETESREMLFAVFAFIISISVPLLIKYFVLKNRIVSFFYCPVKIKNTTRM</sequence>
<accession>M1PFS3</accession>
<feature type="transmembrane region" description="Helical" evidence="1">
    <location>
        <begin position="42"/>
        <end position="63"/>
    </location>
</feature>
<evidence type="ECO:0000256" key="1">
    <source>
        <dbReference type="SAM" id="Phobius"/>
    </source>
</evidence>
<feature type="transmembrane region" description="Helical" evidence="1">
    <location>
        <begin position="212"/>
        <end position="231"/>
    </location>
</feature>
<dbReference type="EMBL" id="CP003985">
    <property type="protein sequence ID" value="AGF78515.1"/>
    <property type="molecule type" value="Genomic_DNA"/>
</dbReference>
<keyword evidence="3" id="KW-0808">Transferase</keyword>
<keyword evidence="1" id="KW-0472">Membrane</keyword>
<feature type="transmembrane region" description="Helical" evidence="1">
    <location>
        <begin position="143"/>
        <end position="160"/>
    </location>
</feature>
<dbReference type="RefSeq" id="WP_015404206.1">
    <property type="nucleotide sequence ID" value="NC_020304.1"/>
</dbReference>
<evidence type="ECO:0000259" key="2">
    <source>
        <dbReference type="Pfam" id="PF01757"/>
    </source>
</evidence>
<dbReference type="Pfam" id="PF01757">
    <property type="entry name" value="Acyl_transf_3"/>
    <property type="match status" value="1"/>
</dbReference>
<dbReference type="HOGENOM" id="CLU_023915_4_2_7"/>
<keyword evidence="1" id="KW-1133">Transmembrane helix</keyword>
<dbReference type="PANTHER" id="PTHR37312:SF1">
    <property type="entry name" value="MEMBRANE-BOUND ACYLTRANSFERASE YKRP-RELATED"/>
    <property type="match status" value="1"/>
</dbReference>
<evidence type="ECO:0000313" key="4">
    <source>
        <dbReference type="Proteomes" id="UP000011721"/>
    </source>
</evidence>
<evidence type="ECO:0000313" key="3">
    <source>
        <dbReference type="EMBL" id="AGF78515.1"/>
    </source>
</evidence>
<proteinExistence type="predicted"/>
<dbReference type="STRING" id="1167006.UWK_01965"/>
<gene>
    <name evidence="3" type="ordered locus">UWK_01965</name>
</gene>
<dbReference type="Proteomes" id="UP000011721">
    <property type="component" value="Chromosome"/>
</dbReference>
<feature type="transmembrane region" description="Helical" evidence="1">
    <location>
        <begin position="310"/>
        <end position="329"/>
    </location>
</feature>
<feature type="transmembrane region" description="Helical" evidence="1">
    <location>
        <begin position="180"/>
        <end position="200"/>
    </location>
</feature>
<feature type="domain" description="Acyltransferase 3" evidence="2">
    <location>
        <begin position="8"/>
        <end position="325"/>
    </location>
</feature>
<dbReference type="PATRIC" id="fig|1167006.5.peg.2154"/>
<keyword evidence="4" id="KW-1185">Reference proteome</keyword>
<protein>
    <submittedName>
        <fullName evidence="3">Acetyltransferase, fucose-4-O-acetylase</fullName>
    </submittedName>
</protein>
<dbReference type="PANTHER" id="PTHR37312">
    <property type="entry name" value="MEMBRANE-BOUND ACYLTRANSFERASE YKRP-RELATED"/>
    <property type="match status" value="1"/>
</dbReference>